<accession>A3K786</accession>
<gene>
    <name evidence="4" type="ORF">SSE37_00200</name>
</gene>
<dbReference type="Gene3D" id="3.40.50.720">
    <property type="entry name" value="NAD(P)-binding Rossmann-like Domain"/>
    <property type="match status" value="1"/>
</dbReference>
<evidence type="ECO:0000313" key="4">
    <source>
        <dbReference type="EMBL" id="EBA06845.1"/>
    </source>
</evidence>
<dbReference type="InterPro" id="IPR036291">
    <property type="entry name" value="NAD(P)-bd_dom_sf"/>
</dbReference>
<dbReference type="PANTHER" id="PTHR42879:SF2">
    <property type="entry name" value="3-OXOACYL-[ACYL-CARRIER-PROTEIN] REDUCTASE FABG"/>
    <property type="match status" value="1"/>
</dbReference>
<dbReference type="InterPro" id="IPR020904">
    <property type="entry name" value="Sc_DH/Rdtase_CS"/>
</dbReference>
<dbReference type="FunFam" id="3.40.50.720:FF:000084">
    <property type="entry name" value="Short-chain dehydrogenase reductase"/>
    <property type="match status" value="1"/>
</dbReference>
<reference evidence="4 5" key="1">
    <citation type="submission" date="2006-06" db="EMBL/GenBank/DDBJ databases">
        <authorList>
            <person name="Moran M.A."/>
            <person name="Ferriera S."/>
            <person name="Johnson J."/>
            <person name="Kravitz S."/>
            <person name="Beeson K."/>
            <person name="Sutton G."/>
            <person name="Rogers Y.-H."/>
            <person name="Friedman R."/>
            <person name="Frazier M."/>
            <person name="Venter J.C."/>
        </authorList>
    </citation>
    <scope>NUCLEOTIDE SEQUENCE [LARGE SCALE GENOMIC DNA]</scope>
    <source>
        <strain evidence="4 5">E-37</strain>
    </source>
</reference>
<name>A3K786_SAGS3</name>
<evidence type="ECO:0000313" key="5">
    <source>
        <dbReference type="Proteomes" id="UP000005713"/>
    </source>
</evidence>
<dbReference type="SUPFAM" id="SSF51735">
    <property type="entry name" value="NAD(P)-binding Rossmann-fold domains"/>
    <property type="match status" value="1"/>
</dbReference>
<comment type="similarity">
    <text evidence="1 2">Belongs to the short-chain dehydrogenases/reductases (SDR) family.</text>
</comment>
<dbReference type="RefSeq" id="WP_005861472.1">
    <property type="nucleotide sequence ID" value="NZ_AAYA01000012.1"/>
</dbReference>
<organism evidence="4 5">
    <name type="scientific">Sagittula stellata (strain ATCC 700073 / DSM 11524 / E-37)</name>
    <dbReference type="NCBI Taxonomy" id="388399"/>
    <lineage>
        <taxon>Bacteria</taxon>
        <taxon>Pseudomonadati</taxon>
        <taxon>Pseudomonadota</taxon>
        <taxon>Alphaproteobacteria</taxon>
        <taxon>Rhodobacterales</taxon>
        <taxon>Roseobacteraceae</taxon>
        <taxon>Sagittula</taxon>
    </lineage>
</organism>
<evidence type="ECO:0000259" key="3">
    <source>
        <dbReference type="SMART" id="SM00822"/>
    </source>
</evidence>
<feature type="domain" description="Ketoreductase" evidence="3">
    <location>
        <begin position="6"/>
        <end position="176"/>
    </location>
</feature>
<dbReference type="Pfam" id="PF00106">
    <property type="entry name" value="adh_short"/>
    <property type="match status" value="1"/>
</dbReference>
<dbReference type="GO" id="GO:0032787">
    <property type="term" value="P:monocarboxylic acid metabolic process"/>
    <property type="evidence" value="ECO:0007669"/>
    <property type="project" value="UniProtKB-ARBA"/>
</dbReference>
<evidence type="ECO:0000256" key="1">
    <source>
        <dbReference type="ARBA" id="ARBA00006484"/>
    </source>
</evidence>
<dbReference type="PANTHER" id="PTHR42879">
    <property type="entry name" value="3-OXOACYL-(ACYL-CARRIER-PROTEIN) REDUCTASE"/>
    <property type="match status" value="1"/>
</dbReference>
<sequence length="247" mass="25125">MSVEGKHIVVTGGGTGVGAETARTLAEAGAKVTIMGRSEAPLAEQGLPYQLCDVTDAQAVGQAFDAARAGQGPIAGVVANAGAADSVPFAKMTPDQLQAMLSVNLIGVANVWQAALPDMKAAGWGRMIAIASTAGLKGFPYVAAYCAAKHGVVGLTRALSLELARTGITVNAICPGFIETPMLERSIANIVEKTGKTEEDARAALCAGNPQKRLIQTDEVAGAVLWLCSDAARSVNGHALSLSGGEI</sequence>
<dbReference type="EMBL" id="AAYA01000012">
    <property type="protein sequence ID" value="EBA06845.1"/>
    <property type="molecule type" value="Genomic_DNA"/>
</dbReference>
<dbReference type="eggNOG" id="COG1028">
    <property type="taxonomic scope" value="Bacteria"/>
</dbReference>
<dbReference type="InterPro" id="IPR050259">
    <property type="entry name" value="SDR"/>
</dbReference>
<keyword evidence="5" id="KW-1185">Reference proteome</keyword>
<proteinExistence type="inferred from homology"/>
<dbReference type="PRINTS" id="PR00081">
    <property type="entry name" value="GDHRDH"/>
</dbReference>
<dbReference type="InterPro" id="IPR057326">
    <property type="entry name" value="KR_dom"/>
</dbReference>
<evidence type="ECO:0000256" key="2">
    <source>
        <dbReference type="RuleBase" id="RU000363"/>
    </source>
</evidence>
<dbReference type="OrthoDB" id="9804774at2"/>
<dbReference type="InterPro" id="IPR002347">
    <property type="entry name" value="SDR_fam"/>
</dbReference>
<comment type="caution">
    <text evidence="4">The sequence shown here is derived from an EMBL/GenBank/DDBJ whole genome shotgun (WGS) entry which is preliminary data.</text>
</comment>
<dbReference type="PRINTS" id="PR00080">
    <property type="entry name" value="SDRFAMILY"/>
</dbReference>
<dbReference type="AlphaFoldDB" id="A3K786"/>
<dbReference type="PROSITE" id="PS00061">
    <property type="entry name" value="ADH_SHORT"/>
    <property type="match status" value="1"/>
</dbReference>
<dbReference type="CDD" id="cd05233">
    <property type="entry name" value="SDR_c"/>
    <property type="match status" value="1"/>
</dbReference>
<protein>
    <submittedName>
        <fullName evidence="4">Short-chain dehydrogenase/reductase SDR</fullName>
    </submittedName>
</protein>
<dbReference type="Proteomes" id="UP000005713">
    <property type="component" value="Unassembled WGS sequence"/>
</dbReference>
<dbReference type="SMART" id="SM00822">
    <property type="entry name" value="PKS_KR"/>
    <property type="match status" value="1"/>
</dbReference>